<dbReference type="SUPFAM" id="SSF51735">
    <property type="entry name" value="NAD(P)-binding Rossmann-fold domains"/>
    <property type="match status" value="1"/>
</dbReference>
<dbReference type="GO" id="GO:0030497">
    <property type="term" value="P:fatty acid elongation"/>
    <property type="evidence" value="ECO:0007669"/>
    <property type="project" value="TreeGrafter"/>
</dbReference>
<dbReference type="Proteomes" id="UP000198802">
    <property type="component" value="Unassembled WGS sequence"/>
</dbReference>
<organism evidence="3 4">
    <name type="scientific">Parafrankia irregularis</name>
    <dbReference type="NCBI Taxonomy" id="795642"/>
    <lineage>
        <taxon>Bacteria</taxon>
        <taxon>Bacillati</taxon>
        <taxon>Actinomycetota</taxon>
        <taxon>Actinomycetes</taxon>
        <taxon>Frankiales</taxon>
        <taxon>Frankiaceae</taxon>
        <taxon>Parafrankia</taxon>
    </lineage>
</organism>
<dbReference type="SMART" id="SM00822">
    <property type="entry name" value="PKS_KR"/>
    <property type="match status" value="1"/>
</dbReference>
<dbReference type="EMBL" id="FAOZ01000031">
    <property type="protein sequence ID" value="CUU59771.1"/>
    <property type="molecule type" value="Genomic_DNA"/>
</dbReference>
<proteinExistence type="inferred from homology"/>
<dbReference type="PRINTS" id="PR00081">
    <property type="entry name" value="GDHRDH"/>
</dbReference>
<accession>A0A0S4QVP5</accession>
<keyword evidence="4" id="KW-1185">Reference proteome</keyword>
<dbReference type="Pfam" id="PF13561">
    <property type="entry name" value="adh_short_C2"/>
    <property type="match status" value="1"/>
</dbReference>
<dbReference type="CDD" id="cd05233">
    <property type="entry name" value="SDR_c"/>
    <property type="match status" value="1"/>
</dbReference>
<dbReference type="GO" id="GO:0016616">
    <property type="term" value="F:oxidoreductase activity, acting on the CH-OH group of donors, NAD or NADP as acceptor"/>
    <property type="evidence" value="ECO:0007669"/>
    <property type="project" value="TreeGrafter"/>
</dbReference>
<reference evidence="4" key="1">
    <citation type="submission" date="2015-11" db="EMBL/GenBank/DDBJ databases">
        <authorList>
            <person name="Varghese N."/>
        </authorList>
    </citation>
    <scope>NUCLEOTIDE SEQUENCE [LARGE SCALE GENOMIC DNA]</scope>
    <source>
        <strain evidence="4">DSM 45899</strain>
    </source>
</reference>
<gene>
    <name evidence="3" type="ORF">Ga0074812_13171</name>
</gene>
<evidence type="ECO:0000256" key="1">
    <source>
        <dbReference type="ARBA" id="ARBA00006484"/>
    </source>
</evidence>
<dbReference type="PANTHER" id="PTHR42760:SF40">
    <property type="entry name" value="3-OXOACYL-[ACYL-CARRIER-PROTEIN] REDUCTASE, CHLOROPLASTIC"/>
    <property type="match status" value="1"/>
</dbReference>
<dbReference type="InterPro" id="IPR002347">
    <property type="entry name" value="SDR_fam"/>
</dbReference>
<dbReference type="Pfam" id="PF00106">
    <property type="entry name" value="adh_short"/>
    <property type="match status" value="1"/>
</dbReference>
<dbReference type="AlphaFoldDB" id="A0A0S4QVP5"/>
<feature type="domain" description="Ketoreductase" evidence="2">
    <location>
        <begin position="83"/>
        <end position="260"/>
    </location>
</feature>
<evidence type="ECO:0000259" key="2">
    <source>
        <dbReference type="SMART" id="SM00822"/>
    </source>
</evidence>
<comment type="similarity">
    <text evidence="1">Belongs to the short-chain dehydrogenases/reductases (SDR) family.</text>
</comment>
<sequence>MAEPAAPEAQAGLGRARCLGGRGRAVRDDSGIVRPGRHGSAVAMASMGSKASVWIAAGTRRFPPTRPMAGDATDKDRGGVVVKVAVVTGGAGGMGLATAKIIGRDHRLVVCDVDHDRLDRATEELQALGIDAESTVCDITDRKSVDELVGLATSLGRVTAVVHSAGVSPQMGSAEMIIKVNAVGTVNITEAFLSVADAGFALVNVASVAGHMAPRFLVSRRNYSMASKDVDSLYTSLVAAANRGPRRIRPSQAYVLSKHFVIRYSGAQAHRFGEKSARILTVSPGSVDTSMGRLEEAGGSRRLADCAALRRFGKADELAELLAFCVSDKPGYLTGTDILCDGGAKVGITFRDMVGMAFSG</sequence>
<dbReference type="PANTHER" id="PTHR42760">
    <property type="entry name" value="SHORT-CHAIN DEHYDROGENASES/REDUCTASES FAMILY MEMBER"/>
    <property type="match status" value="1"/>
</dbReference>
<dbReference type="Gene3D" id="3.40.50.720">
    <property type="entry name" value="NAD(P)-binding Rossmann-like Domain"/>
    <property type="match status" value="1"/>
</dbReference>
<evidence type="ECO:0000313" key="3">
    <source>
        <dbReference type="EMBL" id="CUU59771.1"/>
    </source>
</evidence>
<dbReference type="InterPro" id="IPR036291">
    <property type="entry name" value="NAD(P)-bd_dom_sf"/>
</dbReference>
<protein>
    <submittedName>
        <fullName evidence="3">NAD(P)-dependent dehydrogenase, short-chain alcohol dehydrogenase family</fullName>
    </submittedName>
</protein>
<evidence type="ECO:0000313" key="4">
    <source>
        <dbReference type="Proteomes" id="UP000198802"/>
    </source>
</evidence>
<name>A0A0S4QVP5_9ACTN</name>
<dbReference type="InterPro" id="IPR057326">
    <property type="entry name" value="KR_dom"/>
</dbReference>